<evidence type="ECO:0000313" key="2">
    <source>
        <dbReference type="EMBL" id="KUK43682.1"/>
    </source>
</evidence>
<dbReference type="Gene3D" id="3.40.800.20">
    <property type="entry name" value="Histone deacetylase domain"/>
    <property type="match status" value="1"/>
</dbReference>
<dbReference type="Pfam" id="PF00850">
    <property type="entry name" value="Hist_deacetyl"/>
    <property type="match status" value="1"/>
</dbReference>
<dbReference type="Proteomes" id="UP000053961">
    <property type="component" value="Unassembled WGS sequence"/>
</dbReference>
<reference evidence="3" key="1">
    <citation type="journal article" date="2015" name="MBio">
        <title>Genome-resolved metagenomic analysis reveals roles for candidate phyla and other microbial community members in biogeochemical transformations in oil reservoirs.</title>
        <authorList>
            <person name="Hu P."/>
            <person name="Tom L."/>
            <person name="Singh A."/>
            <person name="Thomas B.C."/>
            <person name="Baker B.J."/>
            <person name="Piceno Y.M."/>
            <person name="Andersen G.L."/>
            <person name="Banfield J.F."/>
        </authorList>
    </citation>
    <scope>NUCLEOTIDE SEQUENCE [LARGE SCALE GENOMIC DNA]</scope>
    <source>
        <strain evidence="3">56_747</strain>
    </source>
</reference>
<dbReference type="GO" id="GO:0040029">
    <property type="term" value="P:epigenetic regulation of gene expression"/>
    <property type="evidence" value="ECO:0007669"/>
    <property type="project" value="TreeGrafter"/>
</dbReference>
<dbReference type="InterPro" id="IPR000286">
    <property type="entry name" value="HDACs"/>
</dbReference>
<dbReference type="InterPro" id="IPR037138">
    <property type="entry name" value="His_deacetylse_dom_sf"/>
</dbReference>
<dbReference type="PANTHER" id="PTHR10625:SF10">
    <property type="entry name" value="HISTONE DEACETYLASE HDAC1"/>
    <property type="match status" value="1"/>
</dbReference>
<proteinExistence type="predicted"/>
<gene>
    <name evidence="2" type="ORF">XD72_1949</name>
    <name evidence="3" type="ORF">XE07_2212</name>
</gene>
<dbReference type="PANTHER" id="PTHR10625">
    <property type="entry name" value="HISTONE DEACETYLASE HDAC1-RELATED"/>
    <property type="match status" value="1"/>
</dbReference>
<protein>
    <submittedName>
        <fullName evidence="2">Histone deacetylase family protein</fullName>
    </submittedName>
</protein>
<evidence type="ECO:0000313" key="3">
    <source>
        <dbReference type="EMBL" id="KUK94212.1"/>
    </source>
</evidence>
<dbReference type="EMBL" id="LGFT01000055">
    <property type="protein sequence ID" value="KUK43682.1"/>
    <property type="molecule type" value="Genomic_DNA"/>
</dbReference>
<dbReference type="InterPro" id="IPR023696">
    <property type="entry name" value="Ureohydrolase_dom_sf"/>
</dbReference>
<organism evidence="2 5">
    <name type="scientific">Methanothrix harundinacea</name>
    <dbReference type="NCBI Taxonomy" id="301375"/>
    <lineage>
        <taxon>Archaea</taxon>
        <taxon>Methanobacteriati</taxon>
        <taxon>Methanobacteriota</taxon>
        <taxon>Stenosarchaea group</taxon>
        <taxon>Methanomicrobia</taxon>
        <taxon>Methanotrichales</taxon>
        <taxon>Methanotrichaceae</taxon>
        <taxon>Methanothrix</taxon>
    </lineage>
</organism>
<dbReference type="AlphaFoldDB" id="A0A101FSR4"/>
<evidence type="ECO:0000313" key="4">
    <source>
        <dbReference type="Proteomes" id="UP000053961"/>
    </source>
</evidence>
<dbReference type="EMBL" id="LGHB01000057">
    <property type="protein sequence ID" value="KUK94212.1"/>
    <property type="molecule type" value="Genomic_DNA"/>
</dbReference>
<dbReference type="SUPFAM" id="SSF52768">
    <property type="entry name" value="Arginase/deacetylase"/>
    <property type="match status" value="1"/>
</dbReference>
<dbReference type="PRINTS" id="PR01270">
    <property type="entry name" value="HDASUPER"/>
</dbReference>
<dbReference type="Proteomes" id="UP000057043">
    <property type="component" value="Unassembled WGS sequence"/>
</dbReference>
<accession>A0A101FSR4</accession>
<dbReference type="InterPro" id="IPR023801">
    <property type="entry name" value="His_deacetylse_dom"/>
</dbReference>
<feature type="domain" description="Histone deacetylase" evidence="1">
    <location>
        <begin position="83"/>
        <end position="286"/>
    </location>
</feature>
<evidence type="ECO:0000259" key="1">
    <source>
        <dbReference type="Pfam" id="PF00850"/>
    </source>
</evidence>
<comment type="caution">
    <text evidence="2">The sequence shown here is derived from an EMBL/GenBank/DDBJ whole genome shotgun (WGS) entry which is preliminary data.</text>
</comment>
<name>A0A101FSR4_9EURY</name>
<sequence>MMTYSDKNRDRARKMGLIFFPAFDWAITPTHPEREERLLYTRDQIFEEGLMDLPQVEEYKPRLAELKDIARVHFCIPSVESLVTEAHLIAAGSTLVLADAYMKKEITNAFALVRPPGHHSMRVAHGNRGFCNVNNEAIMVEYIRRKYGIRRVAIIDTDVHHGDGTQDIFYHDPDVLFISFHQDGRTLYPGSGFVDEQGGPKAIGRTINIPLPPETPDEGIHLVLEELVLPILTEFRPQLVVNSAGQDNHYTDPLANMRFSAQGYAKLNEMLAPDIAVLEGGYAIETALPYVNCGIILAMAGLDYSNVREPDYHPGRFAMSRAMEANITGTIEYLQGIWEAREELTAKAVERAGPFFRRHKNIFYDTDGIREKQTESVKMCPDKSCPGYMTIDTDAVRGYGSSDSGFGVFVPLFACKRCREEAREEYEAHKTDSRYNYVFFQDKNSDNFRLYSARMHNERVY</sequence>
<evidence type="ECO:0000313" key="5">
    <source>
        <dbReference type="Proteomes" id="UP000057043"/>
    </source>
</evidence>
<dbReference type="PATRIC" id="fig|301375.6.peg.592"/>
<dbReference type="CDD" id="cd09992">
    <property type="entry name" value="HDAC_classII"/>
    <property type="match status" value="1"/>
</dbReference>
<reference evidence="4 5" key="2">
    <citation type="journal article" date="2015" name="MBio">
        <title>Genome-Resolved Metagenomic Analysis Reveals Roles for Candidate Phyla and Other Microbial Community Members in Biogeochemical Transformations in Oil Reservoirs.</title>
        <authorList>
            <person name="Hu P."/>
            <person name="Tom L."/>
            <person name="Singh A."/>
            <person name="Thomas B.C."/>
            <person name="Baker B.J."/>
            <person name="Piceno Y.M."/>
            <person name="Andersen G.L."/>
            <person name="Banfield J.F."/>
        </authorList>
    </citation>
    <scope>NUCLEOTIDE SEQUENCE [LARGE SCALE GENOMIC DNA]</scope>
    <source>
        <strain evidence="2">57_489</strain>
    </source>
</reference>
<dbReference type="GO" id="GO:0004407">
    <property type="term" value="F:histone deacetylase activity"/>
    <property type="evidence" value="ECO:0007669"/>
    <property type="project" value="TreeGrafter"/>
</dbReference>